<dbReference type="GO" id="GO:0003848">
    <property type="term" value="F:2-amino-4-hydroxy-6-hydroxymethyldihydropteridine diphosphokinase activity"/>
    <property type="evidence" value="ECO:0007669"/>
    <property type="project" value="UniProtKB-EC"/>
</dbReference>
<evidence type="ECO:0000313" key="10">
    <source>
        <dbReference type="Proteomes" id="UP001238163"/>
    </source>
</evidence>
<dbReference type="NCBIfam" id="TIGR01498">
    <property type="entry name" value="folK"/>
    <property type="match status" value="1"/>
</dbReference>
<feature type="domain" description="7,8-dihydro-6-hydroxymethylpterin-pyrophosphokinase" evidence="8">
    <location>
        <begin position="9"/>
        <end position="132"/>
    </location>
</feature>
<comment type="pathway">
    <text evidence="1">Cofactor biosynthesis; tetrahydrofolate biosynthesis; 2-amino-4-hydroxy-6-hydroxymethyl-7,8-dihydropteridine diphosphate from 7,8-dihydroneopterin triphosphate: step 4/4.</text>
</comment>
<dbReference type="GO" id="GO:0046656">
    <property type="term" value="P:folic acid biosynthetic process"/>
    <property type="evidence" value="ECO:0007669"/>
    <property type="project" value="UniProtKB-KW"/>
</dbReference>
<dbReference type="PANTHER" id="PTHR43071:SF2">
    <property type="entry name" value="2-AMINO-4-HYDROXY-6-HYDROXYMETHYLDIHYDROPTERIDINE PYROPHOSPHOKINASE"/>
    <property type="match status" value="1"/>
</dbReference>
<evidence type="ECO:0000256" key="2">
    <source>
        <dbReference type="ARBA" id="ARBA00013253"/>
    </source>
</evidence>
<evidence type="ECO:0000313" key="9">
    <source>
        <dbReference type="EMBL" id="MDQ0288634.1"/>
    </source>
</evidence>
<accession>A0AAE3VE89</accession>
<keyword evidence="6" id="KW-0067">ATP-binding</keyword>
<dbReference type="GO" id="GO:0016301">
    <property type="term" value="F:kinase activity"/>
    <property type="evidence" value="ECO:0007669"/>
    <property type="project" value="UniProtKB-KW"/>
</dbReference>
<keyword evidence="10" id="KW-1185">Reference proteome</keyword>
<name>A0AAE3VE89_9BACT</name>
<dbReference type="PANTHER" id="PTHR43071">
    <property type="entry name" value="2-AMINO-4-HYDROXY-6-HYDROXYMETHYLDIHYDROPTERIDINE PYROPHOSPHOKINASE"/>
    <property type="match status" value="1"/>
</dbReference>
<evidence type="ECO:0000256" key="4">
    <source>
        <dbReference type="ARBA" id="ARBA00022741"/>
    </source>
</evidence>
<evidence type="ECO:0000259" key="8">
    <source>
        <dbReference type="Pfam" id="PF01288"/>
    </source>
</evidence>
<dbReference type="EC" id="2.7.6.3" evidence="2"/>
<comment type="caution">
    <text evidence="9">The sequence shown here is derived from an EMBL/GenBank/DDBJ whole genome shotgun (WGS) entry which is preliminary data.</text>
</comment>
<dbReference type="RefSeq" id="WP_307259967.1">
    <property type="nucleotide sequence ID" value="NZ_JAUSVL010000001.1"/>
</dbReference>
<proteinExistence type="predicted"/>
<dbReference type="SUPFAM" id="SSF55083">
    <property type="entry name" value="6-hydroxymethyl-7,8-dihydropterin pyrophosphokinase, HPPK"/>
    <property type="match status" value="1"/>
</dbReference>
<keyword evidence="4" id="KW-0547">Nucleotide-binding</keyword>
<sequence length="160" mass="17509">MAHPPPILIGIGSNDYPERAIGKAEQALRDAFGEVSLSHVLRTAPLDGRGPDYLNAVALVHSDRTPTEIIAILKAIEDRLGRQRQQPTDAIPRIVIDLDLLIAGDVCDGSLDLPAPDLTARPFCLFPAAELLPNWLHPRHHATLRELADQARDHNSFANN</sequence>
<organism evidence="9 10">
    <name type="scientific">Oligosphaera ethanolica</name>
    <dbReference type="NCBI Taxonomy" id="760260"/>
    <lineage>
        <taxon>Bacteria</taxon>
        <taxon>Pseudomonadati</taxon>
        <taxon>Lentisphaerota</taxon>
        <taxon>Oligosphaeria</taxon>
        <taxon>Oligosphaerales</taxon>
        <taxon>Oligosphaeraceae</taxon>
        <taxon>Oligosphaera</taxon>
    </lineage>
</organism>
<evidence type="ECO:0000256" key="1">
    <source>
        <dbReference type="ARBA" id="ARBA00005051"/>
    </source>
</evidence>
<evidence type="ECO:0000256" key="6">
    <source>
        <dbReference type="ARBA" id="ARBA00022840"/>
    </source>
</evidence>
<keyword evidence="5" id="KW-0418">Kinase</keyword>
<dbReference type="Pfam" id="PF01288">
    <property type="entry name" value="HPPK"/>
    <property type="match status" value="1"/>
</dbReference>
<dbReference type="Proteomes" id="UP001238163">
    <property type="component" value="Unassembled WGS sequence"/>
</dbReference>
<dbReference type="InterPro" id="IPR035907">
    <property type="entry name" value="Hppk_sf"/>
</dbReference>
<evidence type="ECO:0000256" key="5">
    <source>
        <dbReference type="ARBA" id="ARBA00022777"/>
    </source>
</evidence>
<keyword evidence="7" id="KW-0289">Folate biosynthesis</keyword>
<gene>
    <name evidence="9" type="ORF">J3R75_000741</name>
</gene>
<evidence type="ECO:0000256" key="7">
    <source>
        <dbReference type="ARBA" id="ARBA00022909"/>
    </source>
</evidence>
<evidence type="ECO:0000256" key="3">
    <source>
        <dbReference type="ARBA" id="ARBA00022679"/>
    </source>
</evidence>
<dbReference type="GO" id="GO:0005524">
    <property type="term" value="F:ATP binding"/>
    <property type="evidence" value="ECO:0007669"/>
    <property type="project" value="UniProtKB-KW"/>
</dbReference>
<protein>
    <recommendedName>
        <fullName evidence="2">2-amino-4-hydroxy-6-hydroxymethyldihydropteridine diphosphokinase</fullName>
        <ecNumber evidence="2">2.7.6.3</ecNumber>
    </recommendedName>
</protein>
<reference evidence="9" key="1">
    <citation type="submission" date="2023-07" db="EMBL/GenBank/DDBJ databases">
        <title>Genomic Encyclopedia of Type Strains, Phase IV (KMG-IV): sequencing the most valuable type-strain genomes for metagenomic binning, comparative biology and taxonomic classification.</title>
        <authorList>
            <person name="Goeker M."/>
        </authorList>
    </citation>
    <scope>NUCLEOTIDE SEQUENCE</scope>
    <source>
        <strain evidence="9">DSM 24202</strain>
    </source>
</reference>
<dbReference type="EMBL" id="JAUSVL010000001">
    <property type="protein sequence ID" value="MDQ0288634.1"/>
    <property type="molecule type" value="Genomic_DNA"/>
</dbReference>
<dbReference type="Gene3D" id="3.30.70.560">
    <property type="entry name" value="7,8-Dihydro-6-hydroxymethylpterin-pyrophosphokinase HPPK"/>
    <property type="match status" value="1"/>
</dbReference>
<dbReference type="AlphaFoldDB" id="A0AAE3VE89"/>
<keyword evidence="3 9" id="KW-0808">Transferase</keyword>
<dbReference type="InterPro" id="IPR000550">
    <property type="entry name" value="Hppk"/>
</dbReference>